<evidence type="ECO:0000313" key="10">
    <source>
        <dbReference type="Ensembl" id="ENSPMRP00000032320.1"/>
    </source>
</evidence>
<keyword evidence="5" id="KW-0496">Mitochondrion</keyword>
<gene>
    <name evidence="10" type="primary">MRPL52</name>
</gene>
<evidence type="ECO:0000256" key="9">
    <source>
        <dbReference type="SAM" id="MobiDB-lite"/>
    </source>
</evidence>
<dbReference type="OMA" id="CEFCLIV"/>
<accession>A0A670K7P2</accession>
<evidence type="ECO:0000256" key="2">
    <source>
        <dbReference type="ARBA" id="ARBA00007232"/>
    </source>
</evidence>
<evidence type="ECO:0000256" key="1">
    <source>
        <dbReference type="ARBA" id="ARBA00004173"/>
    </source>
</evidence>
<dbReference type="Proteomes" id="UP000472272">
    <property type="component" value="Chromosome 13"/>
</dbReference>
<evidence type="ECO:0000256" key="8">
    <source>
        <dbReference type="ARBA" id="ARBA00035425"/>
    </source>
</evidence>
<comment type="similarity">
    <text evidence="2">Belongs to the mitochondrion-specific ribosomal protein mL52 family.</text>
</comment>
<organism evidence="10 11">
    <name type="scientific">Podarcis muralis</name>
    <name type="common">Wall lizard</name>
    <name type="synonym">Lacerta muralis</name>
    <dbReference type="NCBI Taxonomy" id="64176"/>
    <lineage>
        <taxon>Eukaryota</taxon>
        <taxon>Metazoa</taxon>
        <taxon>Chordata</taxon>
        <taxon>Craniata</taxon>
        <taxon>Vertebrata</taxon>
        <taxon>Euteleostomi</taxon>
        <taxon>Lepidosauria</taxon>
        <taxon>Squamata</taxon>
        <taxon>Bifurcata</taxon>
        <taxon>Unidentata</taxon>
        <taxon>Episquamata</taxon>
        <taxon>Laterata</taxon>
        <taxon>Lacertibaenia</taxon>
        <taxon>Lacertidae</taxon>
        <taxon>Podarcis</taxon>
    </lineage>
</organism>
<comment type="subcellular location">
    <subcellularLocation>
        <location evidence="1">Mitochondrion</location>
    </subcellularLocation>
</comment>
<keyword evidence="4" id="KW-0689">Ribosomal protein</keyword>
<evidence type="ECO:0000256" key="6">
    <source>
        <dbReference type="ARBA" id="ARBA00023274"/>
    </source>
</evidence>
<dbReference type="GO" id="GO:0005654">
    <property type="term" value="C:nucleoplasm"/>
    <property type="evidence" value="ECO:0007669"/>
    <property type="project" value="Ensembl"/>
</dbReference>
<evidence type="ECO:0000256" key="4">
    <source>
        <dbReference type="ARBA" id="ARBA00022980"/>
    </source>
</evidence>
<keyword evidence="11" id="KW-1185">Reference proteome</keyword>
<feature type="region of interest" description="Disordered" evidence="9">
    <location>
        <begin position="122"/>
        <end position="160"/>
    </location>
</feature>
<evidence type="ECO:0000256" key="7">
    <source>
        <dbReference type="ARBA" id="ARBA00035181"/>
    </source>
</evidence>
<dbReference type="Pfam" id="PF18699">
    <property type="entry name" value="MRPL52"/>
    <property type="match status" value="1"/>
</dbReference>
<feature type="compositionally biased region" description="Basic and acidic residues" evidence="9">
    <location>
        <begin position="122"/>
        <end position="144"/>
    </location>
</feature>
<dbReference type="GO" id="GO:0005762">
    <property type="term" value="C:mitochondrial large ribosomal subunit"/>
    <property type="evidence" value="ECO:0007669"/>
    <property type="project" value="Ensembl"/>
</dbReference>
<dbReference type="PANTHER" id="PTHR34090">
    <property type="entry name" value="39S RIBOSOMAL PROTEIN L52, MITOCHONDRIAL"/>
    <property type="match status" value="1"/>
</dbReference>
<keyword evidence="6" id="KW-0687">Ribonucleoprotein</keyword>
<evidence type="ECO:0000256" key="5">
    <source>
        <dbReference type="ARBA" id="ARBA00023128"/>
    </source>
</evidence>
<reference evidence="10" key="3">
    <citation type="submission" date="2025-09" db="UniProtKB">
        <authorList>
            <consortium name="Ensembl"/>
        </authorList>
    </citation>
    <scope>IDENTIFICATION</scope>
</reference>
<dbReference type="GO" id="GO:0003735">
    <property type="term" value="F:structural constituent of ribosome"/>
    <property type="evidence" value="ECO:0007669"/>
    <property type="project" value="InterPro"/>
</dbReference>
<dbReference type="InterPro" id="IPR034596">
    <property type="entry name" value="Ribosomal_mL52"/>
</dbReference>
<dbReference type="Ensembl" id="ENSPMRT00000034275.1">
    <property type="protein sequence ID" value="ENSPMRP00000032320.1"/>
    <property type="gene ID" value="ENSPMRG00000020948.1"/>
</dbReference>
<name>A0A670K7P2_PODMU</name>
<proteinExistence type="inferred from homology"/>
<feature type="compositionally biased region" description="Polar residues" evidence="9">
    <location>
        <begin position="151"/>
        <end position="160"/>
    </location>
</feature>
<reference evidence="10" key="2">
    <citation type="submission" date="2025-08" db="UniProtKB">
        <authorList>
            <consortium name="Ensembl"/>
        </authorList>
    </citation>
    <scope>IDENTIFICATION</scope>
</reference>
<evidence type="ECO:0000256" key="3">
    <source>
        <dbReference type="ARBA" id="ARBA00022946"/>
    </source>
</evidence>
<dbReference type="PANTHER" id="PTHR34090:SF1">
    <property type="entry name" value="LARGE RIBOSOMAL SUBUNIT PROTEIN ML52"/>
    <property type="match status" value="1"/>
</dbReference>
<dbReference type="AlphaFoldDB" id="A0A670K7P2"/>
<dbReference type="GeneTree" id="ENSGT00390000005763"/>
<protein>
    <recommendedName>
        <fullName evidence="7">Large ribosomal subunit protein mL52</fullName>
    </recommendedName>
    <alternativeName>
        <fullName evidence="8">39S ribosomal protein L52, mitochondrial</fullName>
    </alternativeName>
</protein>
<reference evidence="10 11" key="1">
    <citation type="journal article" date="2019" name="Proc. Natl. Acad. Sci. U.S.A.">
        <title>Regulatory changes in pterin and carotenoid genes underlie balanced color polymorphisms in the wall lizard.</title>
        <authorList>
            <person name="Andrade P."/>
            <person name="Pinho C."/>
            <person name="Perez I de Lanuza G."/>
            <person name="Afonso S."/>
            <person name="Brejcha J."/>
            <person name="Rubin C.J."/>
            <person name="Wallerman O."/>
            <person name="Pereira P."/>
            <person name="Sabatino S.J."/>
            <person name="Bellati A."/>
            <person name="Pellitteri-Rosa D."/>
            <person name="Bosakova Z."/>
            <person name="Bunikis I."/>
            <person name="Carretero M.A."/>
            <person name="Feiner N."/>
            <person name="Marsik P."/>
            <person name="Pauperio F."/>
            <person name="Salvi D."/>
            <person name="Soler L."/>
            <person name="While G.M."/>
            <person name="Uller T."/>
            <person name="Font E."/>
            <person name="Andersson L."/>
            <person name="Carneiro M."/>
        </authorList>
    </citation>
    <scope>NUCLEOTIDE SEQUENCE</scope>
</reference>
<keyword evidence="3" id="KW-0809">Transit peptide</keyword>
<sequence>MAAPSGGVCFFRTTSANGSAWSRSLMFSVKMAACVARRLGPRLAKIASMSRTFHCSTVDQSGGAWRVKHGFPINPSHYGPLTDLPDWSFADGRPAPPMKNHLRRKERNENLARRVAMISAEMDHGMEKWKAKQNERKQQAEEKRRNRLQPKGSSQEQDPK</sequence>
<dbReference type="GO" id="GO:0032543">
    <property type="term" value="P:mitochondrial translation"/>
    <property type="evidence" value="ECO:0007669"/>
    <property type="project" value="InterPro"/>
</dbReference>
<evidence type="ECO:0000313" key="11">
    <source>
        <dbReference type="Proteomes" id="UP000472272"/>
    </source>
</evidence>